<dbReference type="Pfam" id="PF04227">
    <property type="entry name" value="Indigoidine_A"/>
    <property type="match status" value="1"/>
</dbReference>
<evidence type="ECO:0000256" key="1">
    <source>
        <dbReference type="ARBA" id="ARBA00004251"/>
    </source>
</evidence>
<feature type="chain" id="PRO_5043539397" description="SEFIR domain-containing protein" evidence="11">
    <location>
        <begin position="17"/>
        <end position="934"/>
    </location>
</feature>
<dbReference type="Gene3D" id="3.40.1790.10">
    <property type="entry name" value="Indigoidine synthase domain"/>
    <property type="match status" value="1"/>
</dbReference>
<keyword evidence="4" id="KW-0479">Metal-binding</keyword>
<dbReference type="PROSITE" id="PS00584">
    <property type="entry name" value="PFKB_KINASES_2"/>
    <property type="match status" value="1"/>
</dbReference>
<dbReference type="InterPro" id="IPR002173">
    <property type="entry name" value="Carboh/pur_kinase_PfkB_CS"/>
</dbReference>
<sequence>MIRVVFFCFCLTVSSSLKTLHQLISCNQPDLDNCTIGNCSEPLVVKRTLAPTGPEWGPEWMGVVEDRGQFKPVLNVSWEIQATASINALQGSQIFIQDEKTNETICLKYVYKLPKPLNRNYERWTFTLDGLVVQPEHTYFVTIHNIPQPNSEEYRIMKEVVVPDYPPRTMMVKFVGGGVIGATCLVYFLLRTCTSINPTSQAPASTPQFADNNNDTPQCTQGEPRRRLLIIYSLDHPLYKNIVLKLCGFLRAKCGTEVILDMLDSTRLGMIGGLQWLEWHKRQIEKSSDKILILCSRGVQAKWNAMCTGKRIQLKEDVLSTVGDMLVPALCLMVPEFVKSTTFEKYIVAYFDGVSSEDDVPSPFHITRLSGGTTVSATMIAAHGVGIPVFVTGGIGGVHRDGENSLDISADLTELGRTPIAVVSAGVKSILDIGRTLEYLETQGVCVATYGSSNKFPAFFSPQSGFNSPHHVCNPWEAAELIASTLSLGLQSGILFAVPIPAEHAAAGQEIEDAIQVAVKEISGKRITGRDVTPYILQKVNKLTKGKSLRANIALIHNNAKVGSQIACALSKSQNDKLKSATKQKENLAKKNDIVVIGGINVDFIAKGKTDTLLFGQTNPGSVCQSFGGVGRNIADSLSRLGHNPLFISATGTDTHSEAVFNHCKHMNTSGVVKLHDKSTATYCAVITASGELSLGLGDMDIHQQITEQYVAQFENTLASSTLVCLDGNLPVTTINYVCSLAKKHSMNVWYEPTDSDKASKPFLSEAWKSLSYTSPNLSELCTMNKTLGLEVPQALPESLDEVLELAMTLSRPLLEHLHCLIVTLGPYGVLVCGESKDDSIYLQPRKFKIKRQLGALYYPALNMTDKEIVNVSGAGDSLAGAMIAGMLQGRDVDRCVRMGLLAAQLSPRPIWSESLEVESKLNTDRLHHSPVAP</sequence>
<dbReference type="GO" id="GO:0006753">
    <property type="term" value="P:nucleoside phosphate metabolic process"/>
    <property type="evidence" value="ECO:0007669"/>
    <property type="project" value="UniProtKB-ARBA"/>
</dbReference>
<evidence type="ECO:0000259" key="12">
    <source>
        <dbReference type="PROSITE" id="PS51534"/>
    </source>
</evidence>
<evidence type="ECO:0000256" key="4">
    <source>
        <dbReference type="ARBA" id="ARBA00022723"/>
    </source>
</evidence>
<evidence type="ECO:0000256" key="10">
    <source>
        <dbReference type="SAM" id="MobiDB-lite"/>
    </source>
</evidence>
<dbReference type="PROSITE" id="PS00583">
    <property type="entry name" value="PFKB_KINASES_1"/>
    <property type="match status" value="1"/>
</dbReference>
<feature type="signal peptide" evidence="11">
    <location>
        <begin position="1"/>
        <end position="16"/>
    </location>
</feature>
<evidence type="ECO:0000256" key="11">
    <source>
        <dbReference type="SAM" id="SignalP"/>
    </source>
</evidence>
<evidence type="ECO:0000256" key="3">
    <source>
        <dbReference type="ARBA" id="ARBA00022679"/>
    </source>
</evidence>
<dbReference type="PANTHER" id="PTHR42909:SF1">
    <property type="entry name" value="CARBOHYDRATE KINASE PFKB DOMAIN-CONTAINING PROTEIN"/>
    <property type="match status" value="1"/>
</dbReference>
<dbReference type="GO" id="GO:0016301">
    <property type="term" value="F:kinase activity"/>
    <property type="evidence" value="ECO:0007669"/>
    <property type="project" value="UniProtKB-KW"/>
</dbReference>
<accession>A0AAV2L1W4</accession>
<dbReference type="InterPro" id="IPR038683">
    <property type="entry name" value="IL17RA/B_FnIII-like_1_sf"/>
</dbReference>
<dbReference type="GO" id="GO:0004730">
    <property type="term" value="F:pseudouridylate synthase activity"/>
    <property type="evidence" value="ECO:0007669"/>
    <property type="project" value="InterPro"/>
</dbReference>
<keyword evidence="5" id="KW-0418">Kinase</keyword>
<feature type="region of interest" description="Disordered" evidence="10">
    <location>
        <begin position="201"/>
        <end position="221"/>
    </location>
</feature>
<evidence type="ECO:0000313" key="13">
    <source>
        <dbReference type="EMBL" id="CAL1595030.1"/>
    </source>
</evidence>
<evidence type="ECO:0000256" key="6">
    <source>
        <dbReference type="ARBA" id="ARBA00022801"/>
    </source>
</evidence>
<dbReference type="GO" id="GO:0005737">
    <property type="term" value="C:cytoplasm"/>
    <property type="evidence" value="ECO:0007669"/>
    <property type="project" value="TreeGrafter"/>
</dbReference>
<dbReference type="InterPro" id="IPR029056">
    <property type="entry name" value="Ribokinase-like"/>
</dbReference>
<keyword evidence="14" id="KW-1185">Reference proteome</keyword>
<keyword evidence="3" id="KW-0808">Transferase</keyword>
<keyword evidence="11" id="KW-0732">Signal</keyword>
<organism evidence="13 14">
    <name type="scientific">Knipowitschia caucasica</name>
    <name type="common">Caucasian dwarf goby</name>
    <name type="synonym">Pomatoschistus caucasicus</name>
    <dbReference type="NCBI Taxonomy" id="637954"/>
    <lineage>
        <taxon>Eukaryota</taxon>
        <taxon>Metazoa</taxon>
        <taxon>Chordata</taxon>
        <taxon>Craniata</taxon>
        <taxon>Vertebrata</taxon>
        <taxon>Euteleostomi</taxon>
        <taxon>Actinopterygii</taxon>
        <taxon>Neopterygii</taxon>
        <taxon>Teleostei</taxon>
        <taxon>Neoteleostei</taxon>
        <taxon>Acanthomorphata</taxon>
        <taxon>Gobiaria</taxon>
        <taxon>Gobiiformes</taxon>
        <taxon>Gobioidei</taxon>
        <taxon>Gobiidae</taxon>
        <taxon>Gobiinae</taxon>
        <taxon>Knipowitschia</taxon>
    </lineage>
</organism>
<evidence type="ECO:0000256" key="2">
    <source>
        <dbReference type="ARBA" id="ARBA00022475"/>
    </source>
</evidence>
<dbReference type="PANTHER" id="PTHR42909">
    <property type="entry name" value="ZGC:136858"/>
    <property type="match status" value="1"/>
</dbReference>
<dbReference type="GO" id="GO:0046872">
    <property type="term" value="F:metal ion binding"/>
    <property type="evidence" value="ECO:0007669"/>
    <property type="project" value="UniProtKB-KW"/>
</dbReference>
<dbReference type="Gene3D" id="3.40.1190.20">
    <property type="match status" value="1"/>
</dbReference>
<reference evidence="13 14" key="1">
    <citation type="submission" date="2024-04" db="EMBL/GenBank/DDBJ databases">
        <authorList>
            <person name="Waldvogel A.-M."/>
            <person name="Schoenle A."/>
        </authorList>
    </citation>
    <scope>NUCLEOTIDE SEQUENCE [LARGE SCALE GENOMIC DNA]</scope>
</reference>
<proteinExistence type="predicted"/>
<keyword evidence="2" id="KW-1003">Cell membrane</keyword>
<dbReference type="EMBL" id="OZ035842">
    <property type="protein sequence ID" value="CAL1595030.1"/>
    <property type="molecule type" value="Genomic_DNA"/>
</dbReference>
<evidence type="ECO:0000256" key="7">
    <source>
        <dbReference type="ARBA" id="ARBA00023211"/>
    </source>
</evidence>
<name>A0AAV2L1W4_KNICA</name>
<keyword evidence="8" id="KW-0456">Lyase</keyword>
<keyword evidence="2" id="KW-0472">Membrane</keyword>
<evidence type="ECO:0000256" key="5">
    <source>
        <dbReference type="ARBA" id="ARBA00022777"/>
    </source>
</evidence>
<dbReference type="InterPro" id="IPR013568">
    <property type="entry name" value="SEFIR_dom"/>
</dbReference>
<evidence type="ECO:0000256" key="9">
    <source>
        <dbReference type="ARBA" id="ARBA00023295"/>
    </source>
</evidence>
<dbReference type="SUPFAM" id="SSF110581">
    <property type="entry name" value="Indigoidine synthase A-like"/>
    <property type="match status" value="1"/>
</dbReference>
<dbReference type="InterPro" id="IPR007342">
    <property type="entry name" value="PsuG"/>
</dbReference>
<keyword evidence="6" id="KW-0378">Hydrolase</keyword>
<keyword evidence="7" id="KW-0464">Manganese</keyword>
<evidence type="ECO:0000313" key="14">
    <source>
        <dbReference type="Proteomes" id="UP001497482"/>
    </source>
</evidence>
<evidence type="ECO:0000256" key="8">
    <source>
        <dbReference type="ARBA" id="ARBA00023239"/>
    </source>
</evidence>
<dbReference type="InterPro" id="IPR022830">
    <property type="entry name" value="Indigdn_synthA-like"/>
</dbReference>
<gene>
    <name evidence="13" type="ORF">KC01_LOCUS23913</name>
</gene>
<dbReference type="Pfam" id="PF16556">
    <property type="entry name" value="IL17R_fnIII_D1"/>
    <property type="match status" value="1"/>
</dbReference>
<feature type="domain" description="SEFIR" evidence="12">
    <location>
        <begin position="225"/>
        <end position="386"/>
    </location>
</feature>
<comment type="subcellular location">
    <subcellularLocation>
        <location evidence="1">Cell membrane</location>
        <topology evidence="1">Single-pass type I membrane protein</topology>
    </subcellularLocation>
</comment>
<dbReference type="AlphaFoldDB" id="A0AAV2L1W4"/>
<dbReference type="Pfam" id="PF00294">
    <property type="entry name" value="PfkB"/>
    <property type="match status" value="1"/>
</dbReference>
<dbReference type="InterPro" id="IPR011611">
    <property type="entry name" value="PfkB_dom"/>
</dbReference>
<protein>
    <recommendedName>
        <fullName evidence="12">SEFIR domain-containing protein</fullName>
    </recommendedName>
</protein>
<dbReference type="Proteomes" id="UP001497482">
    <property type="component" value="Chromosome 20"/>
</dbReference>
<dbReference type="SUPFAM" id="SSF53613">
    <property type="entry name" value="Ribokinase-like"/>
    <property type="match status" value="1"/>
</dbReference>
<dbReference type="Gene3D" id="2.60.40.2160">
    <property type="entry name" value="Interleukin-17 receptor A/B, fibronectin-III-like domain 1"/>
    <property type="match status" value="1"/>
</dbReference>
<dbReference type="InterPro" id="IPR032356">
    <property type="entry name" value="IL17R_A/B_N"/>
</dbReference>
<keyword evidence="9" id="KW-0326">Glycosidase</keyword>
<dbReference type="GO" id="GO:0016798">
    <property type="term" value="F:hydrolase activity, acting on glycosyl bonds"/>
    <property type="evidence" value="ECO:0007669"/>
    <property type="project" value="UniProtKB-KW"/>
</dbReference>
<dbReference type="PROSITE" id="PS51534">
    <property type="entry name" value="SEFIR"/>
    <property type="match status" value="1"/>
</dbReference>
<dbReference type="CDD" id="cd01941">
    <property type="entry name" value="YeiC_kinase_like"/>
    <property type="match status" value="1"/>
</dbReference>
<dbReference type="GO" id="GO:0005886">
    <property type="term" value="C:plasma membrane"/>
    <property type="evidence" value="ECO:0007669"/>
    <property type="project" value="UniProtKB-SubCell"/>
</dbReference>